<reference evidence="4" key="1">
    <citation type="submission" date="2023-02" db="EMBL/GenBank/DDBJ databases">
        <title>Genome of toxic invasive species Heracleum sosnowskyi carries increased number of genes despite the absence of recent whole-genome duplications.</title>
        <authorList>
            <person name="Schelkunov M."/>
            <person name="Shtratnikova V."/>
            <person name="Makarenko M."/>
            <person name="Klepikova A."/>
            <person name="Omelchenko D."/>
            <person name="Novikova G."/>
            <person name="Obukhova E."/>
            <person name="Bogdanov V."/>
            <person name="Penin A."/>
            <person name="Logacheva M."/>
        </authorList>
    </citation>
    <scope>NUCLEOTIDE SEQUENCE</scope>
    <source>
        <strain evidence="4">Hsosn_3</strain>
        <tissue evidence="4">Leaf</tissue>
    </source>
</reference>
<dbReference type="InterPro" id="IPR035979">
    <property type="entry name" value="RBD_domain_sf"/>
</dbReference>
<reference evidence="4" key="2">
    <citation type="submission" date="2023-05" db="EMBL/GenBank/DDBJ databases">
        <authorList>
            <person name="Schelkunov M.I."/>
        </authorList>
    </citation>
    <scope>NUCLEOTIDE SEQUENCE</scope>
    <source>
        <strain evidence="4">Hsosn_3</strain>
        <tissue evidence="4">Leaf</tissue>
    </source>
</reference>
<evidence type="ECO:0000256" key="1">
    <source>
        <dbReference type="PROSITE-ProRule" id="PRU00176"/>
    </source>
</evidence>
<comment type="caution">
    <text evidence="4">The sequence shown here is derived from an EMBL/GenBank/DDBJ whole genome shotgun (WGS) entry which is preliminary data.</text>
</comment>
<keyword evidence="1" id="KW-0694">RNA-binding</keyword>
<evidence type="ECO:0000313" key="5">
    <source>
        <dbReference type="Proteomes" id="UP001237642"/>
    </source>
</evidence>
<dbReference type="EMBL" id="JAUIZM010000008">
    <property type="protein sequence ID" value="KAK1370195.1"/>
    <property type="molecule type" value="Genomic_DNA"/>
</dbReference>
<gene>
    <name evidence="4" type="ORF">POM88_036287</name>
</gene>
<dbReference type="InterPro" id="IPR000504">
    <property type="entry name" value="RRM_dom"/>
</dbReference>
<feature type="compositionally biased region" description="Basic and acidic residues" evidence="2">
    <location>
        <begin position="517"/>
        <end position="538"/>
    </location>
</feature>
<dbReference type="Gene3D" id="3.30.70.330">
    <property type="match status" value="1"/>
</dbReference>
<dbReference type="GO" id="GO:0003723">
    <property type="term" value="F:RNA binding"/>
    <property type="evidence" value="ECO:0007669"/>
    <property type="project" value="UniProtKB-UniRule"/>
</dbReference>
<dbReference type="SMART" id="SM00360">
    <property type="entry name" value="RRM"/>
    <property type="match status" value="1"/>
</dbReference>
<dbReference type="CDD" id="cd00590">
    <property type="entry name" value="RRM_SF"/>
    <property type="match status" value="1"/>
</dbReference>
<dbReference type="Proteomes" id="UP001237642">
    <property type="component" value="Unassembled WGS sequence"/>
</dbReference>
<sequence length="573" mass="66634">MGDLKMEALRLKALFEEEVLQAVEQGNKTILRYLVNNIYRIRKSEEVDVLQKVSDGDSEAVESALRTMLLSKWEGPIVKFLDEDRQTRMIKCEEENIRIIANNLDWIDPNVQYLAMEGDNEGIRMASNQLHYKSLRNLKGEEYLDDFKMKSYDQALADEKFKGKTERVLDSDKGWILVENRKKRAKLVEKLKIHPSSTVTTIFIAKIPNRTRAFKIWKFFSSVGRVMDIILPKKRDRFSNRIGFIKTEDVNSAEKILKNLKNVPFLGSLLDYQYSGENKMTSTLSNQKNGIVYADLNHTKETGQELPLDDRKEGDVVKEVLKPVSQKKKEKVNSEAKWKVTKDHREGVKNKGKEVMYDEDNSSKKTYWNGNNSLKKEGVLNKKLENLEKDKNLFDKGRIKHWLHGIRNIEEEDLRIKRKGVVEVRGLPYISWTEDTLMDSTKNLGDWGWWINEVEENKKMENPKVCIYFAELFNIANKSSIIVKGVGYEVGIVEIPFDFHVNESNFHSYKDKSATSKVKMDKEKSNKDHKRTYSKEDDLSNVSRISDTFDINDRRYEETSPQRDTSISKAELV</sequence>
<keyword evidence="5" id="KW-1185">Reference proteome</keyword>
<dbReference type="SUPFAM" id="SSF54928">
    <property type="entry name" value="RNA-binding domain, RBD"/>
    <property type="match status" value="1"/>
</dbReference>
<protein>
    <recommendedName>
        <fullName evidence="3">RRM domain-containing protein</fullName>
    </recommendedName>
</protein>
<dbReference type="InterPro" id="IPR012677">
    <property type="entry name" value="Nucleotide-bd_a/b_plait_sf"/>
</dbReference>
<feature type="region of interest" description="Disordered" evidence="2">
    <location>
        <begin position="551"/>
        <end position="573"/>
    </location>
</feature>
<accession>A0AAD8HQ78</accession>
<name>A0AAD8HQ78_9APIA</name>
<feature type="compositionally biased region" description="Basic and acidic residues" evidence="2">
    <location>
        <begin position="551"/>
        <end position="561"/>
    </location>
</feature>
<dbReference type="Pfam" id="PF00076">
    <property type="entry name" value="RRM_1"/>
    <property type="match status" value="1"/>
</dbReference>
<evidence type="ECO:0000313" key="4">
    <source>
        <dbReference type="EMBL" id="KAK1370195.1"/>
    </source>
</evidence>
<proteinExistence type="predicted"/>
<evidence type="ECO:0000259" key="3">
    <source>
        <dbReference type="PROSITE" id="PS50102"/>
    </source>
</evidence>
<organism evidence="4 5">
    <name type="scientific">Heracleum sosnowskyi</name>
    <dbReference type="NCBI Taxonomy" id="360622"/>
    <lineage>
        <taxon>Eukaryota</taxon>
        <taxon>Viridiplantae</taxon>
        <taxon>Streptophyta</taxon>
        <taxon>Embryophyta</taxon>
        <taxon>Tracheophyta</taxon>
        <taxon>Spermatophyta</taxon>
        <taxon>Magnoliopsida</taxon>
        <taxon>eudicotyledons</taxon>
        <taxon>Gunneridae</taxon>
        <taxon>Pentapetalae</taxon>
        <taxon>asterids</taxon>
        <taxon>campanulids</taxon>
        <taxon>Apiales</taxon>
        <taxon>Apiaceae</taxon>
        <taxon>Apioideae</taxon>
        <taxon>apioid superclade</taxon>
        <taxon>Tordylieae</taxon>
        <taxon>Tordyliinae</taxon>
        <taxon>Heracleum</taxon>
    </lineage>
</organism>
<feature type="domain" description="RRM" evidence="3">
    <location>
        <begin position="200"/>
        <end position="277"/>
    </location>
</feature>
<evidence type="ECO:0000256" key="2">
    <source>
        <dbReference type="SAM" id="MobiDB-lite"/>
    </source>
</evidence>
<feature type="compositionally biased region" description="Polar residues" evidence="2">
    <location>
        <begin position="562"/>
        <end position="573"/>
    </location>
</feature>
<dbReference type="PROSITE" id="PS50102">
    <property type="entry name" value="RRM"/>
    <property type="match status" value="1"/>
</dbReference>
<feature type="region of interest" description="Disordered" evidence="2">
    <location>
        <begin position="517"/>
        <end position="539"/>
    </location>
</feature>
<dbReference type="AlphaFoldDB" id="A0AAD8HQ78"/>